<comment type="caution">
    <text evidence="1">The sequence shown here is derived from an EMBL/GenBank/DDBJ whole genome shotgun (WGS) entry which is preliminary data.</text>
</comment>
<organism evidence="1 2">
    <name type="scientific">Artomyces pyxidatus</name>
    <dbReference type="NCBI Taxonomy" id="48021"/>
    <lineage>
        <taxon>Eukaryota</taxon>
        <taxon>Fungi</taxon>
        <taxon>Dikarya</taxon>
        <taxon>Basidiomycota</taxon>
        <taxon>Agaricomycotina</taxon>
        <taxon>Agaricomycetes</taxon>
        <taxon>Russulales</taxon>
        <taxon>Auriscalpiaceae</taxon>
        <taxon>Artomyces</taxon>
    </lineage>
</organism>
<protein>
    <submittedName>
        <fullName evidence="1">Uncharacterized protein</fullName>
    </submittedName>
</protein>
<reference evidence="1" key="1">
    <citation type="submission" date="2021-03" db="EMBL/GenBank/DDBJ databases">
        <authorList>
            <consortium name="DOE Joint Genome Institute"/>
            <person name="Ahrendt S."/>
            <person name="Looney B.P."/>
            <person name="Miyauchi S."/>
            <person name="Morin E."/>
            <person name="Drula E."/>
            <person name="Courty P.E."/>
            <person name="Chicoki N."/>
            <person name="Fauchery L."/>
            <person name="Kohler A."/>
            <person name="Kuo A."/>
            <person name="Labutti K."/>
            <person name="Pangilinan J."/>
            <person name="Lipzen A."/>
            <person name="Riley R."/>
            <person name="Andreopoulos W."/>
            <person name="He G."/>
            <person name="Johnson J."/>
            <person name="Barry K.W."/>
            <person name="Grigoriev I.V."/>
            <person name="Nagy L."/>
            <person name="Hibbett D."/>
            <person name="Henrissat B."/>
            <person name="Matheny P.B."/>
            <person name="Labbe J."/>
            <person name="Martin F."/>
        </authorList>
    </citation>
    <scope>NUCLEOTIDE SEQUENCE</scope>
    <source>
        <strain evidence="1">HHB10654</strain>
    </source>
</reference>
<evidence type="ECO:0000313" key="2">
    <source>
        <dbReference type="Proteomes" id="UP000814140"/>
    </source>
</evidence>
<keyword evidence="2" id="KW-1185">Reference proteome</keyword>
<reference evidence="1" key="2">
    <citation type="journal article" date="2022" name="New Phytol.">
        <title>Evolutionary transition to the ectomycorrhizal habit in the genomes of a hyperdiverse lineage of mushroom-forming fungi.</title>
        <authorList>
            <person name="Looney B."/>
            <person name="Miyauchi S."/>
            <person name="Morin E."/>
            <person name="Drula E."/>
            <person name="Courty P.E."/>
            <person name="Kohler A."/>
            <person name="Kuo A."/>
            <person name="LaButti K."/>
            <person name="Pangilinan J."/>
            <person name="Lipzen A."/>
            <person name="Riley R."/>
            <person name="Andreopoulos W."/>
            <person name="He G."/>
            <person name="Johnson J."/>
            <person name="Nolan M."/>
            <person name="Tritt A."/>
            <person name="Barry K.W."/>
            <person name="Grigoriev I.V."/>
            <person name="Nagy L.G."/>
            <person name="Hibbett D."/>
            <person name="Henrissat B."/>
            <person name="Matheny P.B."/>
            <person name="Labbe J."/>
            <person name="Martin F.M."/>
        </authorList>
    </citation>
    <scope>NUCLEOTIDE SEQUENCE</scope>
    <source>
        <strain evidence="1">HHB10654</strain>
    </source>
</reference>
<name>A0ACB8T5T1_9AGAM</name>
<evidence type="ECO:0000313" key="1">
    <source>
        <dbReference type="EMBL" id="KAI0064049.1"/>
    </source>
</evidence>
<dbReference type="EMBL" id="MU277200">
    <property type="protein sequence ID" value="KAI0064049.1"/>
    <property type="molecule type" value="Genomic_DNA"/>
</dbReference>
<proteinExistence type="predicted"/>
<dbReference type="Proteomes" id="UP000814140">
    <property type="component" value="Unassembled WGS sequence"/>
</dbReference>
<sequence length="931" mass="101933">MEALDNKLKRKGSELVDDRSMRVPCRSSQASPRKGAGGLFADLGMTAYITGKDARTSRGKNKDPVLTPKTRRQNMLDSSPDEIDCLSSDDYDTPSQTSRTDKVTKQNEIINGTVVSFPPPRQLPSFKKKSSTSTSQQTPTPSSSLDPPKKTSSTKLTSSYTTLSQLAGNENGTTYGDDHRNEDDIDVSRRISHSRYQEFPASRLSPLGVADEPVPVRKGLKGKERERERDDARPPLSQAGSSKARPSRTPAATFGYRRAPLREHSPNGRVSTPHTSRRIITSEDSDDETPRTRNPWAKKQSPRDDSPEIELLPADPGIRPRTTTKEVAPFPFLPPLGSSGSPCSPPPASKRNKGKEKLASFPSLSPLKEQQGPSSKTRGGFPMLSPLSSPVQSMSQKVTANLKATKSLGALDWNSDDDEDGLDQGGLRPFPMSIKELKSIRQGSTGASGSVPLLAGGEELIDNSLFMDDTDPSTLCPYCDEKLPVPTTPYFQELLVTAKRKSYPEPRLGNARGLKAPLAAFIAVCQRHRFEAHEIPKARARGWPTTIDFGKLRERVESLVDALSRLVHGEGRAREDSEYWSAVVHEMQAKGSRAVAGVKGQFESFDKTQPGYYGELGSMILHQTLYNLFPPSIFDAESIAPLTPPEFIQRILVPETAVALIMQDTHQSRADAARTMRESAAYGIAMFPESADGDADHRGAGEEIVKQRAMARRRELDAEERVEEKMLKENAAAAKQAGRPKPRRVAKTREMQSEPGSATEVEEGLLTKTRPQSKRPRKVPDPEGDYASGYTSRDSNTSSAVRSSKRIRDSKTASTAGSRAGSESSERSDRGVVSDASVNRRRLEAAQDNAIVISDDDDDIQIIESPVRVPEVRRNKPQPRPASNGTFASSRTVDNDATPKARKTRQSSRAPSVSRSSATKANIRNRDPSVE</sequence>
<gene>
    <name evidence="1" type="ORF">BV25DRAFT_335142</name>
</gene>
<accession>A0ACB8T5T1</accession>